<sequence>GCTTEACSPDFARIAGIMVFPIEADVTLQLGTAGSRAKINHGMRAVIKYDDIKSDEYFDIVNLDRFDVIIGTKFMRKHRISLDFGENTIRVCGAPAATLTE</sequence>
<gene>
    <name evidence="1" type="ORF">GGX14DRAFT_337882</name>
</gene>
<dbReference type="Proteomes" id="UP001219525">
    <property type="component" value="Unassembled WGS sequence"/>
</dbReference>
<keyword evidence="2" id="KW-1185">Reference proteome</keyword>
<dbReference type="Gene3D" id="2.40.70.10">
    <property type="entry name" value="Acid Proteases"/>
    <property type="match status" value="1"/>
</dbReference>
<dbReference type="InterPro" id="IPR021109">
    <property type="entry name" value="Peptidase_aspartic_dom_sf"/>
</dbReference>
<comment type="caution">
    <text evidence="1">The sequence shown here is derived from an EMBL/GenBank/DDBJ whole genome shotgun (WGS) entry which is preliminary data.</text>
</comment>
<evidence type="ECO:0000313" key="2">
    <source>
        <dbReference type="Proteomes" id="UP001219525"/>
    </source>
</evidence>
<dbReference type="AlphaFoldDB" id="A0AAD6YEY3"/>
<name>A0AAD6YEY3_9AGAR</name>
<feature type="non-terminal residue" evidence="1">
    <location>
        <position position="101"/>
    </location>
</feature>
<accession>A0AAD6YEY3</accession>
<feature type="non-terminal residue" evidence="1">
    <location>
        <position position="1"/>
    </location>
</feature>
<reference evidence="1" key="1">
    <citation type="submission" date="2023-03" db="EMBL/GenBank/DDBJ databases">
        <title>Massive genome expansion in bonnet fungi (Mycena s.s.) driven by repeated elements and novel gene families across ecological guilds.</title>
        <authorList>
            <consortium name="Lawrence Berkeley National Laboratory"/>
            <person name="Harder C.B."/>
            <person name="Miyauchi S."/>
            <person name="Viragh M."/>
            <person name="Kuo A."/>
            <person name="Thoen E."/>
            <person name="Andreopoulos B."/>
            <person name="Lu D."/>
            <person name="Skrede I."/>
            <person name="Drula E."/>
            <person name="Henrissat B."/>
            <person name="Morin E."/>
            <person name="Kohler A."/>
            <person name="Barry K."/>
            <person name="LaButti K."/>
            <person name="Morin E."/>
            <person name="Salamov A."/>
            <person name="Lipzen A."/>
            <person name="Mereny Z."/>
            <person name="Hegedus B."/>
            <person name="Baldrian P."/>
            <person name="Stursova M."/>
            <person name="Weitz H."/>
            <person name="Taylor A."/>
            <person name="Grigoriev I.V."/>
            <person name="Nagy L.G."/>
            <person name="Martin F."/>
            <person name="Kauserud H."/>
        </authorList>
    </citation>
    <scope>NUCLEOTIDE SEQUENCE</scope>
    <source>
        <strain evidence="1">9144</strain>
    </source>
</reference>
<protein>
    <submittedName>
        <fullName evidence="1">Uncharacterized protein</fullName>
    </submittedName>
</protein>
<dbReference type="EMBL" id="JARJCW010000013">
    <property type="protein sequence ID" value="KAJ7217814.1"/>
    <property type="molecule type" value="Genomic_DNA"/>
</dbReference>
<dbReference type="CDD" id="cd00303">
    <property type="entry name" value="retropepsin_like"/>
    <property type="match status" value="1"/>
</dbReference>
<proteinExistence type="predicted"/>
<evidence type="ECO:0000313" key="1">
    <source>
        <dbReference type="EMBL" id="KAJ7217814.1"/>
    </source>
</evidence>
<organism evidence="1 2">
    <name type="scientific">Mycena pura</name>
    <dbReference type="NCBI Taxonomy" id="153505"/>
    <lineage>
        <taxon>Eukaryota</taxon>
        <taxon>Fungi</taxon>
        <taxon>Dikarya</taxon>
        <taxon>Basidiomycota</taxon>
        <taxon>Agaricomycotina</taxon>
        <taxon>Agaricomycetes</taxon>
        <taxon>Agaricomycetidae</taxon>
        <taxon>Agaricales</taxon>
        <taxon>Marasmiineae</taxon>
        <taxon>Mycenaceae</taxon>
        <taxon>Mycena</taxon>
    </lineage>
</organism>